<organism evidence="3 4">
    <name type="scientific">Anaerostipes hadrus</name>
    <dbReference type="NCBI Taxonomy" id="649756"/>
    <lineage>
        <taxon>Bacteria</taxon>
        <taxon>Bacillati</taxon>
        <taxon>Bacillota</taxon>
        <taxon>Clostridia</taxon>
        <taxon>Lachnospirales</taxon>
        <taxon>Lachnospiraceae</taxon>
        <taxon>Anaerostipes</taxon>
    </lineage>
</organism>
<name>A0A173UJI4_ANAHA</name>
<evidence type="ECO:0000313" key="4">
    <source>
        <dbReference type="Proteomes" id="UP000095553"/>
    </source>
</evidence>
<evidence type="ECO:0000256" key="1">
    <source>
        <dbReference type="SAM" id="Phobius"/>
    </source>
</evidence>
<feature type="transmembrane region" description="Helical" evidence="1">
    <location>
        <begin position="79"/>
        <end position="100"/>
    </location>
</feature>
<gene>
    <name evidence="3" type="ORF">ERS852571_02830</name>
</gene>
<dbReference type="PANTHER" id="PTHR36834:SF1">
    <property type="entry name" value="INTEGRAL MEMBRANE PROTEIN"/>
    <property type="match status" value="1"/>
</dbReference>
<evidence type="ECO:0000313" key="3">
    <source>
        <dbReference type="EMBL" id="CUN15004.1"/>
    </source>
</evidence>
<keyword evidence="1" id="KW-1133">Transmembrane helix</keyword>
<feature type="transmembrane region" description="Helical" evidence="1">
    <location>
        <begin position="109"/>
        <end position="130"/>
    </location>
</feature>
<keyword evidence="1" id="KW-0472">Membrane</keyword>
<protein>
    <submittedName>
        <fullName evidence="3">Predicted integral membrane protein</fullName>
    </submittedName>
</protein>
<feature type="transmembrane region" description="Helical" evidence="1">
    <location>
        <begin position="6"/>
        <end position="25"/>
    </location>
</feature>
<accession>A0A173UJI4</accession>
<proteinExistence type="predicted"/>
<dbReference type="Proteomes" id="UP000095553">
    <property type="component" value="Unassembled WGS sequence"/>
</dbReference>
<feature type="transmembrane region" description="Helical" evidence="1">
    <location>
        <begin position="170"/>
        <end position="193"/>
    </location>
</feature>
<dbReference type="InterPro" id="IPR053150">
    <property type="entry name" value="Teicoplanin_resist-assoc"/>
</dbReference>
<feature type="transmembrane region" description="Helical" evidence="1">
    <location>
        <begin position="37"/>
        <end position="59"/>
    </location>
</feature>
<dbReference type="AlphaFoldDB" id="A0A173UJI4"/>
<evidence type="ECO:0000259" key="2">
    <source>
        <dbReference type="Pfam" id="PF04892"/>
    </source>
</evidence>
<feature type="domain" description="VanZ-like" evidence="2">
    <location>
        <begin position="42"/>
        <end position="152"/>
    </location>
</feature>
<reference evidence="3 4" key="1">
    <citation type="submission" date="2015-09" db="EMBL/GenBank/DDBJ databases">
        <authorList>
            <consortium name="Pathogen Informatics"/>
        </authorList>
    </citation>
    <scope>NUCLEOTIDE SEQUENCE [LARGE SCALE GENOMIC DNA]</scope>
    <source>
        <strain evidence="3 4">2789STDY5834959</strain>
    </source>
</reference>
<feature type="transmembrane region" description="Helical" evidence="1">
    <location>
        <begin position="136"/>
        <end position="158"/>
    </location>
</feature>
<sequence length="197" mass="22974">MYRIYSTLIEMVAAAVFIIPIWCIYNKLYFRSWKITFLYMIFGFYLTAVLALVGFPNIISLKVELTVNIIPFVYMINDFTNACLNVLLFVPFGFFLPVLWKKFRNAKKLFTAGFAMTSFIEIAQIFTGRTTDIDDIITNIAGTLIGYLIAYWYTGVFTRRIVKNSKKNDFYIICASVIFIMFFLQPFISSLLWEMIL</sequence>
<dbReference type="RefSeq" id="WP_044924329.1">
    <property type="nucleotide sequence ID" value="NZ_CACRSX010000028.1"/>
</dbReference>
<dbReference type="Pfam" id="PF04892">
    <property type="entry name" value="VanZ"/>
    <property type="match status" value="1"/>
</dbReference>
<keyword evidence="1" id="KW-0812">Transmembrane</keyword>
<dbReference type="EMBL" id="CYXY01000023">
    <property type="protein sequence ID" value="CUN15004.1"/>
    <property type="molecule type" value="Genomic_DNA"/>
</dbReference>
<dbReference type="InterPro" id="IPR006976">
    <property type="entry name" value="VanZ-like"/>
</dbReference>
<dbReference type="PANTHER" id="PTHR36834">
    <property type="entry name" value="MEMBRANE PROTEIN-RELATED"/>
    <property type="match status" value="1"/>
</dbReference>